<dbReference type="EMBL" id="CP030280">
    <property type="protein sequence ID" value="AWY97103.1"/>
    <property type="molecule type" value="Genomic_DNA"/>
</dbReference>
<dbReference type="GO" id="GO:0019433">
    <property type="term" value="P:triglyceride catabolic process"/>
    <property type="evidence" value="ECO:0007669"/>
    <property type="project" value="TreeGrafter"/>
</dbReference>
<dbReference type="OrthoDB" id="24847at2"/>
<accession>A0A2Z4U7Z4</accession>
<dbReference type="AlphaFoldDB" id="A0A2Z4U7Z4"/>
<keyword evidence="3" id="KW-1185">Reference proteome</keyword>
<dbReference type="GO" id="GO:0005829">
    <property type="term" value="C:cytosol"/>
    <property type="evidence" value="ECO:0007669"/>
    <property type="project" value="TreeGrafter"/>
</dbReference>
<dbReference type="Proteomes" id="UP000250003">
    <property type="component" value="Chromosome"/>
</dbReference>
<organism evidence="2 3">
    <name type="scientific">Blautia argi</name>
    <dbReference type="NCBI Taxonomy" id="1912897"/>
    <lineage>
        <taxon>Bacteria</taxon>
        <taxon>Bacillati</taxon>
        <taxon>Bacillota</taxon>
        <taxon>Clostridia</taxon>
        <taxon>Lachnospirales</taxon>
        <taxon>Lachnospiraceae</taxon>
        <taxon>Blautia</taxon>
    </lineage>
</organism>
<dbReference type="GO" id="GO:0004806">
    <property type="term" value="F:triacylglycerol lipase activity"/>
    <property type="evidence" value="ECO:0007669"/>
    <property type="project" value="TreeGrafter"/>
</dbReference>
<proteinExistence type="predicted"/>
<dbReference type="InterPro" id="IPR013094">
    <property type="entry name" value="AB_hydrolase_3"/>
</dbReference>
<name>A0A2Z4U7Z4_9FIRM</name>
<evidence type="ECO:0000313" key="3">
    <source>
        <dbReference type="Proteomes" id="UP000250003"/>
    </source>
</evidence>
<protein>
    <submittedName>
        <fullName evidence="2">Alpha/beta hydrolase</fullName>
    </submittedName>
</protein>
<dbReference type="RefSeq" id="WP_111917937.1">
    <property type="nucleotide sequence ID" value="NZ_CAUWHR010000003.1"/>
</dbReference>
<feature type="domain" description="Alpha/beta hydrolase fold-3" evidence="1">
    <location>
        <begin position="85"/>
        <end position="295"/>
    </location>
</feature>
<dbReference type="GO" id="GO:0004771">
    <property type="term" value="F:sterol ester esterase activity"/>
    <property type="evidence" value="ECO:0007669"/>
    <property type="project" value="TreeGrafter"/>
</dbReference>
<evidence type="ECO:0000313" key="2">
    <source>
        <dbReference type="EMBL" id="AWY97103.1"/>
    </source>
</evidence>
<dbReference type="Pfam" id="PF07859">
    <property type="entry name" value="Abhydrolase_3"/>
    <property type="match status" value="1"/>
</dbReference>
<reference evidence="3" key="1">
    <citation type="submission" date="2018-06" db="EMBL/GenBank/DDBJ databases">
        <title>Description of Blautia argi sp. nov., a new anaerobic isolated from dog feces.</title>
        <authorList>
            <person name="Chang Y.-H."/>
            <person name="Paek J."/>
            <person name="Shin Y."/>
        </authorList>
    </citation>
    <scope>NUCLEOTIDE SEQUENCE [LARGE SCALE GENOMIC DNA]</scope>
    <source>
        <strain evidence="3">KCTC 15426</strain>
    </source>
</reference>
<dbReference type="PANTHER" id="PTHR23025">
    <property type="entry name" value="TRIACYLGLYCEROL LIPASE"/>
    <property type="match status" value="1"/>
</dbReference>
<dbReference type="InterPro" id="IPR029058">
    <property type="entry name" value="AB_hydrolase_fold"/>
</dbReference>
<dbReference type="Gene3D" id="3.40.50.1820">
    <property type="entry name" value="alpha/beta hydrolase"/>
    <property type="match status" value="1"/>
</dbReference>
<keyword evidence="2" id="KW-0378">Hydrolase</keyword>
<dbReference type="KEGG" id="blau:DQQ01_01850"/>
<dbReference type="SUPFAM" id="SSF53474">
    <property type="entry name" value="alpha/beta-Hydrolases"/>
    <property type="match status" value="1"/>
</dbReference>
<dbReference type="PANTHER" id="PTHR23025:SF4">
    <property type="entry name" value="ALPHA_BETA HYDROLASE FOLD-3 DOMAIN-CONTAINING PROTEIN"/>
    <property type="match status" value="1"/>
</dbReference>
<gene>
    <name evidence="2" type="ORF">DQQ01_01850</name>
</gene>
<sequence>MNKAKQILLRALSDPEARLDVEKSRKLMNLKTLDPLKPFYRTLDTKFYREGREIPIRIYFPDTESYEALEDMEKGTMEDNVYPVILYIHGGGFVTESVDSYNRVCWNLAKHTGHVVVAIDYPLAPEYRFPTQIEDCYAVAKAVFADRSLLNTDPDSITIMGDSAGGNLTAALCLMARDRGEFSPARQILIYPCVNNNYEEHNGFLSLMENGKDYLLTRQNMMDYLEYYQSCKEDRKNPYFAPLLAKDFTNLPKTLVITGEFDPLRDEGEAFAEKLAQGGNQVVCHRIADGFHGFFLLEPFYPAVKEAYEYINEFLREKQENT</sequence>
<evidence type="ECO:0000259" key="1">
    <source>
        <dbReference type="Pfam" id="PF07859"/>
    </source>
</evidence>